<dbReference type="InterPro" id="IPR029033">
    <property type="entry name" value="His_PPase_superfam"/>
</dbReference>
<organism evidence="4 5">
    <name type="scientific">Filobacillus milosensis</name>
    <dbReference type="NCBI Taxonomy" id="94137"/>
    <lineage>
        <taxon>Bacteria</taxon>
        <taxon>Bacillati</taxon>
        <taxon>Bacillota</taxon>
        <taxon>Bacilli</taxon>
        <taxon>Bacillales</taxon>
        <taxon>Bacillaceae</taxon>
        <taxon>Filobacillus</taxon>
    </lineage>
</organism>
<dbReference type="GO" id="GO:0004331">
    <property type="term" value="F:fructose-2,6-bisphosphate 2-phosphatase activity"/>
    <property type="evidence" value="ECO:0007669"/>
    <property type="project" value="TreeGrafter"/>
</dbReference>
<dbReference type="GO" id="GO:0043456">
    <property type="term" value="P:regulation of pentose-phosphate shunt"/>
    <property type="evidence" value="ECO:0007669"/>
    <property type="project" value="TreeGrafter"/>
</dbReference>
<dbReference type="SMART" id="SM00855">
    <property type="entry name" value="PGAM"/>
    <property type="match status" value="1"/>
</dbReference>
<accession>A0A4Y8ISG2</accession>
<feature type="binding site" evidence="3">
    <location>
        <position position="93"/>
    </location>
    <ligand>
        <name>substrate</name>
    </ligand>
</feature>
<dbReference type="CDD" id="cd07067">
    <property type="entry name" value="HP_PGM_like"/>
    <property type="match status" value="1"/>
</dbReference>
<gene>
    <name evidence="4" type="ORF">E3U55_06790</name>
</gene>
<proteinExistence type="predicted"/>
<evidence type="ECO:0000256" key="1">
    <source>
        <dbReference type="ARBA" id="ARBA00022801"/>
    </source>
</evidence>
<feature type="active site" description="Tele-phosphohistidine intermediate" evidence="2">
    <location>
        <position position="9"/>
    </location>
</feature>
<dbReference type="InterPro" id="IPR051695">
    <property type="entry name" value="Phosphoglycerate_Mutase"/>
</dbReference>
<dbReference type="OrthoDB" id="9782128at2"/>
<dbReference type="GO" id="GO:0005829">
    <property type="term" value="C:cytosol"/>
    <property type="evidence" value="ECO:0007669"/>
    <property type="project" value="TreeGrafter"/>
</dbReference>
<dbReference type="PANTHER" id="PTHR46517:SF1">
    <property type="entry name" value="FRUCTOSE-2,6-BISPHOSPHATASE TIGAR"/>
    <property type="match status" value="1"/>
</dbReference>
<dbReference type="EMBL" id="SOPW01000005">
    <property type="protein sequence ID" value="TFB22942.1"/>
    <property type="molecule type" value="Genomic_DNA"/>
</dbReference>
<dbReference type="RefSeq" id="WP_134339673.1">
    <property type="nucleotide sequence ID" value="NZ_SOPW01000005.1"/>
</dbReference>
<dbReference type="AlphaFoldDB" id="A0A4Y8ISG2"/>
<keyword evidence="1" id="KW-0378">Hydrolase</keyword>
<evidence type="ECO:0000313" key="4">
    <source>
        <dbReference type="EMBL" id="TFB22942.1"/>
    </source>
</evidence>
<protein>
    <submittedName>
        <fullName evidence="4">Histidine phosphatase family protein</fullName>
    </submittedName>
</protein>
<dbReference type="PANTHER" id="PTHR46517">
    <property type="entry name" value="FRUCTOSE-2,6-BISPHOSPHATASE TIGAR"/>
    <property type="match status" value="1"/>
</dbReference>
<dbReference type="Gene3D" id="3.40.50.1240">
    <property type="entry name" value="Phosphoglycerate mutase-like"/>
    <property type="match status" value="1"/>
</dbReference>
<dbReference type="Pfam" id="PF00300">
    <property type="entry name" value="His_Phos_1"/>
    <property type="match status" value="1"/>
</dbReference>
<dbReference type="Proteomes" id="UP000297975">
    <property type="component" value="Unassembled WGS sequence"/>
</dbReference>
<evidence type="ECO:0000313" key="5">
    <source>
        <dbReference type="Proteomes" id="UP000297975"/>
    </source>
</evidence>
<dbReference type="InterPro" id="IPR013078">
    <property type="entry name" value="His_Pase_superF_clade-1"/>
</dbReference>
<evidence type="ECO:0000256" key="2">
    <source>
        <dbReference type="PIRSR" id="PIRSR613078-1"/>
    </source>
</evidence>
<name>A0A4Y8ISG2_9BACI</name>
<evidence type="ECO:0000256" key="3">
    <source>
        <dbReference type="PIRSR" id="PIRSR613078-2"/>
    </source>
</evidence>
<reference evidence="4 5" key="1">
    <citation type="submission" date="2019-03" db="EMBL/GenBank/DDBJ databases">
        <authorList>
            <person name="He R.-H."/>
        </authorList>
    </citation>
    <scope>NUCLEOTIDE SEQUENCE [LARGE SCALE GENOMIC DNA]</scope>
    <source>
        <strain evidence="5">SH 714</strain>
    </source>
</reference>
<dbReference type="GO" id="GO:0045820">
    <property type="term" value="P:negative regulation of glycolytic process"/>
    <property type="evidence" value="ECO:0007669"/>
    <property type="project" value="TreeGrafter"/>
</dbReference>
<feature type="binding site" evidence="3">
    <location>
        <position position="58"/>
    </location>
    <ligand>
        <name>substrate</name>
    </ligand>
</feature>
<comment type="caution">
    <text evidence="4">The sequence shown here is derived from an EMBL/GenBank/DDBJ whole genome shotgun (WGS) entry which is preliminary data.</text>
</comment>
<dbReference type="SUPFAM" id="SSF53254">
    <property type="entry name" value="Phosphoglycerate mutase-like"/>
    <property type="match status" value="1"/>
</dbReference>
<sequence length="196" mass="22155">MTLIGVVRHGITDWNVAGRAQGSSDIPLNEQGLVDAAKLAARLKEEDWDVIYSSDLKRARQTANVIAEQIGAKVIEDTRIREASGGLIEGTTKAERIEKWGENWRQMDLGIESYDSVVKRGMEFLQEIVGKHPDENVLIISHGSFIRQVLNALVEDVEEYFHLGNTSLTKLQYLGKDWMLELFNCTEHLESKDEEN</sequence>
<feature type="active site" description="Proton donor/acceptor" evidence="2">
    <location>
        <position position="82"/>
    </location>
</feature>
<feature type="binding site" evidence="3">
    <location>
        <begin position="8"/>
        <end position="15"/>
    </location>
    <ligand>
        <name>substrate</name>
    </ligand>
</feature>
<keyword evidence="5" id="KW-1185">Reference proteome</keyword>